<dbReference type="InterPro" id="IPR011010">
    <property type="entry name" value="DNA_brk_join_enz"/>
</dbReference>
<reference evidence="4" key="1">
    <citation type="submission" date="2023-07" db="EMBL/GenBank/DDBJ databases">
        <authorList>
            <person name="Kim M."/>
        </authorList>
    </citation>
    <scope>NUCLEOTIDE SEQUENCE</scope>
    <source>
        <strain evidence="4">BIUV-7</strain>
    </source>
</reference>
<evidence type="ECO:0000313" key="5">
    <source>
        <dbReference type="Proteomes" id="UP001169764"/>
    </source>
</evidence>
<protein>
    <submittedName>
        <fullName evidence="4">Tyrosine-type recombinase/integrase</fullName>
    </submittedName>
</protein>
<dbReference type="SUPFAM" id="SSF56349">
    <property type="entry name" value="DNA breaking-rejoining enzymes"/>
    <property type="match status" value="1"/>
</dbReference>
<sequence length="301" mass="33380">MIEGGDLSARAIETVREACKRYGRADVAVEARFRRHVYDDPVASVKLAKLRRGQLRAWRERLEQKPVFVGPSFNAERSARDRSPATVNRDMAMLRAALNRVLAPGAPGTEAAWQEALKPIRNAHRRRTVYLDRDQRRQLLDCIEPEAVPFVRTLCVLPLRPGAVAGLEVADFDCRTSELSVGRDKSGKSRRLQLPHAVAQLFLAQTAARPPRAPLFARLNGKPWNKDSWKRPIARAATQAGMPTGTTAYALRHSTITDLVNSGLPLLTVAQISDTSAEMIERHYGHLSGKITVQALDSLSL</sequence>
<dbReference type="Gene3D" id="1.10.443.10">
    <property type="entry name" value="Intergrase catalytic core"/>
    <property type="match status" value="1"/>
</dbReference>
<feature type="domain" description="Tyr recombinase" evidence="3">
    <location>
        <begin position="126"/>
        <end position="297"/>
    </location>
</feature>
<dbReference type="Proteomes" id="UP001169764">
    <property type="component" value="Unassembled WGS sequence"/>
</dbReference>
<accession>A0ABT8YCK4</accession>
<evidence type="ECO:0000313" key="4">
    <source>
        <dbReference type="EMBL" id="MDO6416090.1"/>
    </source>
</evidence>
<dbReference type="PROSITE" id="PS51898">
    <property type="entry name" value="TYR_RECOMBINASE"/>
    <property type="match status" value="1"/>
</dbReference>
<name>A0ABT8YCK4_9SPHN</name>
<organism evidence="4 5">
    <name type="scientific">Sphingomonas natans</name>
    <dbReference type="NCBI Taxonomy" id="3063330"/>
    <lineage>
        <taxon>Bacteria</taxon>
        <taxon>Pseudomonadati</taxon>
        <taxon>Pseudomonadota</taxon>
        <taxon>Alphaproteobacteria</taxon>
        <taxon>Sphingomonadales</taxon>
        <taxon>Sphingomonadaceae</taxon>
        <taxon>Sphingomonas</taxon>
    </lineage>
</organism>
<dbReference type="Pfam" id="PF00589">
    <property type="entry name" value="Phage_integrase"/>
    <property type="match status" value="1"/>
</dbReference>
<keyword evidence="5" id="KW-1185">Reference proteome</keyword>
<dbReference type="InterPro" id="IPR050090">
    <property type="entry name" value="Tyrosine_recombinase_XerCD"/>
</dbReference>
<gene>
    <name evidence="4" type="ORF">Q4F19_17020</name>
</gene>
<dbReference type="EMBL" id="JAUOTP010000009">
    <property type="protein sequence ID" value="MDO6416090.1"/>
    <property type="molecule type" value="Genomic_DNA"/>
</dbReference>
<keyword evidence="2" id="KW-0233">DNA recombination</keyword>
<proteinExistence type="predicted"/>
<dbReference type="InterPro" id="IPR002104">
    <property type="entry name" value="Integrase_catalytic"/>
</dbReference>
<keyword evidence="1" id="KW-0229">DNA integration</keyword>
<dbReference type="PANTHER" id="PTHR30349">
    <property type="entry name" value="PHAGE INTEGRASE-RELATED"/>
    <property type="match status" value="1"/>
</dbReference>
<evidence type="ECO:0000259" key="3">
    <source>
        <dbReference type="PROSITE" id="PS51898"/>
    </source>
</evidence>
<comment type="caution">
    <text evidence="4">The sequence shown here is derived from an EMBL/GenBank/DDBJ whole genome shotgun (WGS) entry which is preliminary data.</text>
</comment>
<evidence type="ECO:0000256" key="1">
    <source>
        <dbReference type="ARBA" id="ARBA00022908"/>
    </source>
</evidence>
<dbReference type="InterPro" id="IPR013762">
    <property type="entry name" value="Integrase-like_cat_sf"/>
</dbReference>
<evidence type="ECO:0000256" key="2">
    <source>
        <dbReference type="ARBA" id="ARBA00023172"/>
    </source>
</evidence>
<dbReference type="PANTHER" id="PTHR30349:SF88">
    <property type="entry name" value="BLL1584 PROTEIN"/>
    <property type="match status" value="1"/>
</dbReference>